<dbReference type="OrthoDB" id="4066450at2759"/>
<keyword evidence="3" id="KW-1185">Reference proteome</keyword>
<protein>
    <recommendedName>
        <fullName evidence="4">Autophagy-related protein 23</fullName>
    </recommendedName>
</protein>
<feature type="region of interest" description="Disordered" evidence="1">
    <location>
        <begin position="387"/>
        <end position="412"/>
    </location>
</feature>
<organism evidence="2 3">
    <name type="scientific">Zygotorulaspora mrakii</name>
    <name type="common">Zygosaccharomyces mrakii</name>
    <dbReference type="NCBI Taxonomy" id="42260"/>
    <lineage>
        <taxon>Eukaryota</taxon>
        <taxon>Fungi</taxon>
        <taxon>Dikarya</taxon>
        <taxon>Ascomycota</taxon>
        <taxon>Saccharomycotina</taxon>
        <taxon>Saccharomycetes</taxon>
        <taxon>Saccharomycetales</taxon>
        <taxon>Saccharomycetaceae</taxon>
        <taxon>Zygotorulaspora</taxon>
    </lineage>
</organism>
<evidence type="ECO:0000256" key="1">
    <source>
        <dbReference type="SAM" id="MobiDB-lite"/>
    </source>
</evidence>
<dbReference type="AlphaFoldDB" id="A0A7H9B369"/>
<dbReference type="GeneID" id="59236857"/>
<dbReference type="Proteomes" id="UP000509704">
    <property type="component" value="Chromosome 5"/>
</dbReference>
<dbReference type="EMBL" id="CP058608">
    <property type="protein sequence ID" value="QLG73115.1"/>
    <property type="molecule type" value="Genomic_DNA"/>
</dbReference>
<dbReference type="KEGG" id="zmk:HG535_0E01990"/>
<evidence type="ECO:0008006" key="4">
    <source>
        <dbReference type="Google" id="ProtNLM"/>
    </source>
</evidence>
<reference evidence="2 3" key="1">
    <citation type="submission" date="2020-07" db="EMBL/GenBank/DDBJ databases">
        <title>The yeast mating-type switching endonuclease HO is a domesticated member of an unorthodox homing genetic element family.</title>
        <authorList>
            <person name="Coughlan A.Y."/>
            <person name="Lombardi L."/>
            <person name="Braun-Galleani S."/>
            <person name="Martos A.R."/>
            <person name="Galeote V."/>
            <person name="Bigey F."/>
            <person name="Dequin S."/>
            <person name="Byrne K.P."/>
            <person name="Wolfe K.H."/>
        </authorList>
    </citation>
    <scope>NUCLEOTIDE SEQUENCE [LARGE SCALE GENOMIC DNA]</scope>
    <source>
        <strain evidence="2 3">NRRL Y-6702</strain>
    </source>
</reference>
<dbReference type="RefSeq" id="XP_037144842.1">
    <property type="nucleotide sequence ID" value="XM_037288947.1"/>
</dbReference>
<name>A0A7H9B369_ZYGMR</name>
<evidence type="ECO:0000313" key="2">
    <source>
        <dbReference type="EMBL" id="QLG73115.1"/>
    </source>
</evidence>
<accession>A0A7H9B369</accession>
<evidence type="ECO:0000313" key="3">
    <source>
        <dbReference type="Proteomes" id="UP000509704"/>
    </source>
</evidence>
<gene>
    <name evidence="2" type="ORF">HG535_0E01990</name>
</gene>
<sequence>MGLQDVLRQNAEITDFLKQLVEIHAHALKEQALSSELYKIRGDILICFNDLCRLNEMLIACDGEIKEEIDVLKRAKAKFRKLGQKEQLLASERGKWAEVKENADKVTLDTTASSTSSVSVSSNYRPFLDQYIELVGAQQTTLAQEDTDSLAEETEDDPKKLIESVQLLEKCHSDNLKDIQKLEQLMKTFMRDRQFVEKELKLQNGKIRRNTRHWDEELKKVRQSREKVLVRVGLLSSDLQESSLTKRFFNFNFTKGKDEKLQTEVSDITSHFMEFTDMKIFSLQDQLTHKKEDSSRLTNRRNIWNDCMQCVKNLEDQLSFALSNSDDLVDSSSKVITWLREAIDYLNNLVRATDFELLTKLVNNEKEVIEKAYNEFPKSELKKTLMPNTISHSSSPPRHHPTPPFSVASKSPPKIGISELTVNLTSNENAYELSNKTLMKNKSKKKD</sequence>
<proteinExistence type="predicted"/>